<dbReference type="InterPro" id="IPR035999">
    <property type="entry name" value="Sec7_dom_sf"/>
</dbReference>
<dbReference type="AlphaFoldDB" id="A0A0C2JJ05"/>
<name>A0A0C2JJ05_THEKT</name>
<evidence type="ECO:0008006" key="3">
    <source>
        <dbReference type="Google" id="ProtNLM"/>
    </source>
</evidence>
<dbReference type="Gene3D" id="2.30.29.30">
    <property type="entry name" value="Pleckstrin-homology domain (PH domain)/Phosphotyrosine-binding domain (PTB)"/>
    <property type="match status" value="1"/>
</dbReference>
<dbReference type="EMBL" id="JWZT01002457">
    <property type="protein sequence ID" value="KII69343.1"/>
    <property type="molecule type" value="Genomic_DNA"/>
</dbReference>
<evidence type="ECO:0000313" key="1">
    <source>
        <dbReference type="EMBL" id="KII69343.1"/>
    </source>
</evidence>
<reference evidence="1 2" key="1">
    <citation type="journal article" date="2014" name="Genome Biol. Evol.">
        <title>The genome of the myxosporean Thelohanellus kitauei shows adaptations to nutrient acquisition within its fish host.</title>
        <authorList>
            <person name="Yang Y."/>
            <person name="Xiong J."/>
            <person name="Zhou Z."/>
            <person name="Huo F."/>
            <person name="Miao W."/>
            <person name="Ran C."/>
            <person name="Liu Y."/>
            <person name="Zhang J."/>
            <person name="Feng J."/>
            <person name="Wang M."/>
            <person name="Wang M."/>
            <person name="Wang L."/>
            <person name="Yao B."/>
        </authorList>
    </citation>
    <scope>NUCLEOTIDE SEQUENCE [LARGE SCALE GENOMIC DNA]</scope>
    <source>
        <strain evidence="1">Wuqing</strain>
    </source>
</reference>
<protein>
    <recommendedName>
        <fullName evidence="3">PH domain-containing protein</fullName>
    </recommendedName>
</protein>
<dbReference type="InterPro" id="IPR011993">
    <property type="entry name" value="PH-like_dom_sf"/>
</dbReference>
<organism evidence="1 2">
    <name type="scientific">Thelohanellus kitauei</name>
    <name type="common">Myxosporean</name>
    <dbReference type="NCBI Taxonomy" id="669202"/>
    <lineage>
        <taxon>Eukaryota</taxon>
        <taxon>Metazoa</taxon>
        <taxon>Cnidaria</taxon>
        <taxon>Myxozoa</taxon>
        <taxon>Myxosporea</taxon>
        <taxon>Bivalvulida</taxon>
        <taxon>Platysporina</taxon>
        <taxon>Myxobolidae</taxon>
        <taxon>Thelohanellus</taxon>
    </lineage>
</organism>
<keyword evidence="2" id="KW-1185">Reference proteome</keyword>
<gene>
    <name evidence="1" type="ORF">RF11_00963</name>
</gene>
<evidence type="ECO:0000313" key="2">
    <source>
        <dbReference type="Proteomes" id="UP000031668"/>
    </source>
</evidence>
<dbReference type="GO" id="GO:0032012">
    <property type="term" value="P:regulation of ARF protein signal transduction"/>
    <property type="evidence" value="ECO:0007669"/>
    <property type="project" value="InterPro"/>
</dbReference>
<sequence>MILNSDLYILVLLDFKQPKKQKMKEKQYIQNVIDCFGADDPKPSTQMLKNLYRSIKNERLPVHDFEKQSAKPEVAKKKFPEEEPKPVVDDSFEINKSSPLYYIIYSAPKSRKFLSIFRFKYSWSLAHVSLAGLKLIIHSKKKDTLKDSITLNIAHSYAEYMVTDSTVKYKFLLYLQNGVVAKFYDTKHENCVDWVMHINASSAMLSSPHSSYTFGNPPIFRKSRTYPTEPYKGKIVDLLNIWTLRLSEISYILKKSLEYKSNNVSKKVMDLSIKATQKEKSRMLRYINTIRSYDHQFLSMYLHKDNPNGMDGLKEKLESLNSDFVDPLM</sequence>
<accession>A0A0C2JJ05</accession>
<dbReference type="SUPFAM" id="SSF50729">
    <property type="entry name" value="PH domain-like"/>
    <property type="match status" value="1"/>
</dbReference>
<dbReference type="SUPFAM" id="SSF48425">
    <property type="entry name" value="Sec7 domain"/>
    <property type="match status" value="1"/>
</dbReference>
<dbReference type="GO" id="GO:0005085">
    <property type="term" value="F:guanyl-nucleotide exchange factor activity"/>
    <property type="evidence" value="ECO:0007669"/>
    <property type="project" value="InterPro"/>
</dbReference>
<dbReference type="Proteomes" id="UP000031668">
    <property type="component" value="Unassembled WGS sequence"/>
</dbReference>
<proteinExistence type="predicted"/>
<comment type="caution">
    <text evidence="1">The sequence shown here is derived from an EMBL/GenBank/DDBJ whole genome shotgun (WGS) entry which is preliminary data.</text>
</comment>